<feature type="transmembrane region" description="Helical" evidence="1">
    <location>
        <begin position="46"/>
        <end position="64"/>
    </location>
</feature>
<keyword evidence="1" id="KW-0472">Membrane</keyword>
<dbReference type="EMBL" id="QJPJ01000037">
    <property type="protein sequence ID" value="PXZ37896.1"/>
    <property type="molecule type" value="Genomic_DNA"/>
</dbReference>
<dbReference type="AlphaFoldDB" id="A0AAE5WG29"/>
<evidence type="ECO:0000256" key="1">
    <source>
        <dbReference type="SAM" id="Phobius"/>
    </source>
</evidence>
<sequence>MKEILKDIFNILKISLFMLFFSGLYACIKLGEINLSILKSTYKVTIEYFIPYYLPALIFFYFFYKYNLGEKK</sequence>
<comment type="caution">
    <text evidence="2">The sequence shown here is derived from an EMBL/GenBank/DDBJ whole genome shotgun (WGS) entry which is preliminary data.</text>
</comment>
<feature type="transmembrane region" description="Helical" evidence="1">
    <location>
        <begin position="7"/>
        <end position="26"/>
    </location>
</feature>
<gene>
    <name evidence="2" type="ORF">DM482_12205</name>
</gene>
<reference evidence="2 3" key="1">
    <citation type="submission" date="2018-06" db="EMBL/GenBank/DDBJ databases">
        <authorList>
            <person name="Teymurazov M."/>
            <person name="Kislichkina A."/>
            <person name="Abaymova A."/>
            <person name="Mukhina T."/>
            <person name="Mayskaya N."/>
            <person name="Svetoch E."/>
            <person name="Bogun A."/>
        </authorList>
    </citation>
    <scope>NUCLEOTIDE SEQUENCE [LARGE SCALE GENOMIC DNA]</scope>
    <source>
        <strain evidence="2 3">SCPM-O-B-8406</strain>
    </source>
</reference>
<proteinExistence type="predicted"/>
<dbReference type="PROSITE" id="PS51257">
    <property type="entry name" value="PROKAR_LIPOPROTEIN"/>
    <property type="match status" value="1"/>
</dbReference>
<name>A0AAE5WG29_AVIPA</name>
<protein>
    <submittedName>
        <fullName evidence="2">Uncharacterized protein</fullName>
    </submittedName>
</protein>
<keyword evidence="1" id="KW-0812">Transmembrane</keyword>
<organism evidence="2 3">
    <name type="scientific">Avibacterium paragallinarum</name>
    <name type="common">Haemophilus gallinarum</name>
    <dbReference type="NCBI Taxonomy" id="728"/>
    <lineage>
        <taxon>Bacteria</taxon>
        <taxon>Pseudomonadati</taxon>
        <taxon>Pseudomonadota</taxon>
        <taxon>Gammaproteobacteria</taxon>
        <taxon>Pasteurellales</taxon>
        <taxon>Pasteurellaceae</taxon>
        <taxon>Avibacterium</taxon>
    </lineage>
</organism>
<accession>A0AAE5WG29</accession>
<evidence type="ECO:0000313" key="2">
    <source>
        <dbReference type="EMBL" id="PXZ37896.1"/>
    </source>
</evidence>
<keyword evidence="1" id="KW-1133">Transmembrane helix</keyword>
<dbReference type="Proteomes" id="UP000247594">
    <property type="component" value="Unassembled WGS sequence"/>
</dbReference>
<evidence type="ECO:0000313" key="3">
    <source>
        <dbReference type="Proteomes" id="UP000247594"/>
    </source>
</evidence>
<dbReference type="RefSeq" id="WP_110480243.1">
    <property type="nucleotide sequence ID" value="NZ_CP087589.1"/>
</dbReference>